<evidence type="ECO:0000256" key="8">
    <source>
        <dbReference type="ARBA" id="ARBA00023069"/>
    </source>
</evidence>
<keyword evidence="8" id="KW-0969">Cilium</keyword>
<evidence type="ECO:0000256" key="3">
    <source>
        <dbReference type="ARBA" id="ARBA00015087"/>
    </source>
</evidence>
<evidence type="ECO:0000256" key="1">
    <source>
        <dbReference type="ARBA" id="ARBA00004272"/>
    </source>
</evidence>
<evidence type="ECO:0000256" key="5">
    <source>
        <dbReference type="ARBA" id="ARBA00022692"/>
    </source>
</evidence>
<dbReference type="AlphaFoldDB" id="A0A8C4X199"/>
<comment type="function">
    <text evidence="12">Transmembrane component of the tectonic-like complex, a complex localized at the transition zone of primary cilia and acting as a barrier that prevents diffusion of transmembrane proteins between the cilia and plasma membranes. Required for ciliogenesis and sonic hedgehog/SHH signaling.</text>
</comment>
<evidence type="ECO:0000256" key="2">
    <source>
        <dbReference type="ARBA" id="ARBA00009082"/>
    </source>
</evidence>
<keyword evidence="4" id="KW-1003">Cell membrane</keyword>
<accession>A0A8C4X199</accession>
<dbReference type="GO" id="GO:0035869">
    <property type="term" value="C:ciliary transition zone"/>
    <property type="evidence" value="ECO:0007669"/>
    <property type="project" value="TreeGrafter"/>
</dbReference>
<reference evidence="14" key="1">
    <citation type="submission" date="2025-08" db="UniProtKB">
        <authorList>
            <consortium name="Ensembl"/>
        </authorList>
    </citation>
    <scope>IDENTIFICATION</scope>
</reference>
<name>A0A8C4X199_EPTBU</name>
<keyword evidence="6" id="KW-0970">Cilium biogenesis/degradation</keyword>
<dbReference type="Proteomes" id="UP000694388">
    <property type="component" value="Unplaced"/>
</dbReference>
<evidence type="ECO:0000256" key="13">
    <source>
        <dbReference type="SAM" id="Phobius"/>
    </source>
</evidence>
<keyword evidence="7 13" id="KW-1133">Transmembrane helix</keyword>
<evidence type="ECO:0000256" key="9">
    <source>
        <dbReference type="ARBA" id="ARBA00023136"/>
    </source>
</evidence>
<keyword evidence="15" id="KW-1185">Reference proteome</keyword>
<keyword evidence="9 13" id="KW-0472">Membrane</keyword>
<organism evidence="14 15">
    <name type="scientific">Eptatretus burgeri</name>
    <name type="common">Inshore hagfish</name>
    <dbReference type="NCBI Taxonomy" id="7764"/>
    <lineage>
        <taxon>Eukaryota</taxon>
        <taxon>Metazoa</taxon>
        <taxon>Chordata</taxon>
        <taxon>Craniata</taxon>
        <taxon>Vertebrata</taxon>
        <taxon>Cyclostomata</taxon>
        <taxon>Myxini</taxon>
        <taxon>Myxiniformes</taxon>
        <taxon>Myxinidae</taxon>
        <taxon>Eptatretinae</taxon>
        <taxon>Eptatretus</taxon>
    </lineage>
</organism>
<dbReference type="InterPro" id="IPR019306">
    <property type="entry name" value="TMEM231"/>
</dbReference>
<keyword evidence="5 13" id="KW-0812">Transmembrane</keyword>
<evidence type="ECO:0000313" key="14">
    <source>
        <dbReference type="Ensembl" id="ENSEBUP00000026081.1"/>
    </source>
</evidence>
<dbReference type="Ensembl" id="ENSEBUT00000026657.1">
    <property type="protein sequence ID" value="ENSEBUP00000026081.1"/>
    <property type="gene ID" value="ENSEBUG00000016072.1"/>
</dbReference>
<dbReference type="GO" id="GO:0060170">
    <property type="term" value="C:ciliary membrane"/>
    <property type="evidence" value="ECO:0007669"/>
    <property type="project" value="UniProtKB-SubCell"/>
</dbReference>
<evidence type="ECO:0000256" key="4">
    <source>
        <dbReference type="ARBA" id="ARBA00022475"/>
    </source>
</evidence>
<keyword evidence="11" id="KW-0966">Cell projection</keyword>
<feature type="transmembrane region" description="Helical" evidence="13">
    <location>
        <begin position="19"/>
        <end position="43"/>
    </location>
</feature>
<evidence type="ECO:0000256" key="6">
    <source>
        <dbReference type="ARBA" id="ARBA00022794"/>
    </source>
</evidence>
<evidence type="ECO:0000256" key="10">
    <source>
        <dbReference type="ARBA" id="ARBA00023180"/>
    </source>
</evidence>
<dbReference type="OMA" id="PALYTRY"/>
<comment type="similarity">
    <text evidence="2">Belongs to the TMEM231 family.</text>
</comment>
<dbReference type="GeneTree" id="ENSGT00390000015366"/>
<reference evidence="14" key="2">
    <citation type="submission" date="2025-09" db="UniProtKB">
        <authorList>
            <consortium name="Ensembl"/>
        </authorList>
    </citation>
    <scope>IDENTIFICATION</scope>
</reference>
<proteinExistence type="inferred from homology"/>
<evidence type="ECO:0000256" key="12">
    <source>
        <dbReference type="ARBA" id="ARBA00024803"/>
    </source>
</evidence>
<dbReference type="GO" id="GO:0032880">
    <property type="term" value="P:regulation of protein localization"/>
    <property type="evidence" value="ECO:0007669"/>
    <property type="project" value="TreeGrafter"/>
</dbReference>
<sequence length="309" mass="35411">MALIDVHCAPLLVRYRAGIFSRASLFTLACLLLTCICPLLIAYRSHGLWPRTASYVEQPRVTFRHEVLLMLHLQQSDQFLAWSTFQNLNGMLGDSLRIPLVKANEEDRNRDGKFDVLHFSLEMPLASSEVVLSADLLLTFSYQLHRMATVKLQGMMYASHSSPLPGSELHVNGDLMLTQRQPLPHRGLDVRYDVAVINGSSPFTEAYDIPLIIRAYQERNVTTRLDNSVKVWRVGSEASNSFRIAVLLRYPEQTIVYQPGFWEMMKAGWVQYVSILLPFIWLFTRIKDFVFQNQVLSTIPKHPVKQHHA</sequence>
<dbReference type="GO" id="GO:0060271">
    <property type="term" value="P:cilium assembly"/>
    <property type="evidence" value="ECO:0007669"/>
    <property type="project" value="TreeGrafter"/>
</dbReference>
<dbReference type="PANTHER" id="PTHR14605">
    <property type="entry name" value="CHST5 PROTEIN"/>
    <property type="match status" value="1"/>
</dbReference>
<dbReference type="Pfam" id="PF10149">
    <property type="entry name" value="TM231"/>
    <property type="match status" value="1"/>
</dbReference>
<comment type="subcellular location">
    <subcellularLocation>
        <location evidence="1">Cell projection</location>
        <location evidence="1">Cilium membrane</location>
        <topology evidence="1">Multi-pass membrane protein</topology>
    </subcellularLocation>
</comment>
<evidence type="ECO:0000256" key="11">
    <source>
        <dbReference type="ARBA" id="ARBA00023273"/>
    </source>
</evidence>
<dbReference type="PANTHER" id="PTHR14605:SF1">
    <property type="entry name" value="TRANSMEMBRANE PROTEIN 231"/>
    <property type="match status" value="1"/>
</dbReference>
<protein>
    <recommendedName>
        <fullName evidence="3">Transmembrane protein 231</fullName>
    </recommendedName>
</protein>
<evidence type="ECO:0000313" key="15">
    <source>
        <dbReference type="Proteomes" id="UP000694388"/>
    </source>
</evidence>
<evidence type="ECO:0000256" key="7">
    <source>
        <dbReference type="ARBA" id="ARBA00022989"/>
    </source>
</evidence>
<keyword evidence="10" id="KW-0325">Glycoprotein</keyword>